<name>A0A2G1URJ1_9GAMM</name>
<sequence length="245" mass="24583">MLVAACGGGGGSSGDTTATLSADPGFYLSDVSFSGDTGATTDALTLMSADGTYVTVLDDAPFDATFGKLDFSGAAVSGTAVNIFLLSGDLWGKTRGTVSGEVTGTGTLALQATAEDGGSSSTVTLQRQSDLSNQGLSLATLAGTYTGTIASGGTESLQFTIAADGTVSGSHMDCNFTGQASVPNGRFNVFELALDASSCLGRQNGAESILYGNFTGLGAYDYAGASVVFIINNTEIGIYGEIPKR</sequence>
<dbReference type="Proteomes" id="UP000231409">
    <property type="component" value="Unassembled WGS sequence"/>
</dbReference>
<accession>A0A2G1URJ1</accession>
<keyword evidence="2" id="KW-1185">Reference proteome</keyword>
<dbReference type="EMBL" id="NTFH01000001">
    <property type="protein sequence ID" value="PHQ17116.1"/>
    <property type="molecule type" value="Genomic_DNA"/>
</dbReference>
<evidence type="ECO:0000313" key="2">
    <source>
        <dbReference type="Proteomes" id="UP000231409"/>
    </source>
</evidence>
<gene>
    <name evidence="1" type="ORF">CLH61_00730</name>
</gene>
<evidence type="ECO:0000313" key="1">
    <source>
        <dbReference type="EMBL" id="PHQ17116.1"/>
    </source>
</evidence>
<dbReference type="AlphaFoldDB" id="A0A2G1URJ1"/>
<reference evidence="1 2" key="1">
    <citation type="submission" date="2017-09" db="EMBL/GenBank/DDBJ databases">
        <title>The draft genome sequences of Marinobacter sp. PWS21.</title>
        <authorList>
            <person name="Cao J."/>
        </authorList>
    </citation>
    <scope>NUCLEOTIDE SEQUENCE [LARGE SCALE GENOMIC DNA]</scope>
    <source>
        <strain evidence="1 2">PWS21</strain>
    </source>
</reference>
<proteinExistence type="predicted"/>
<comment type="caution">
    <text evidence="1">The sequence shown here is derived from an EMBL/GenBank/DDBJ whole genome shotgun (WGS) entry which is preliminary data.</text>
</comment>
<organism evidence="1 2">
    <name type="scientific">Marinobacter profundi</name>
    <dbReference type="NCBI Taxonomy" id="2666256"/>
    <lineage>
        <taxon>Bacteria</taxon>
        <taxon>Pseudomonadati</taxon>
        <taxon>Pseudomonadota</taxon>
        <taxon>Gammaproteobacteria</taxon>
        <taxon>Pseudomonadales</taxon>
        <taxon>Marinobacteraceae</taxon>
        <taxon>Marinobacter</taxon>
    </lineage>
</organism>
<protein>
    <submittedName>
        <fullName evidence="1">Uncharacterized protein</fullName>
    </submittedName>
</protein>